<dbReference type="GeneID" id="30962496"/>
<dbReference type="EMBL" id="KV454490">
    <property type="protein sequence ID" value="ODV58692.1"/>
    <property type="molecule type" value="Genomic_DNA"/>
</dbReference>
<evidence type="ECO:0000313" key="2">
    <source>
        <dbReference type="EMBL" id="ODV58692.1"/>
    </source>
</evidence>
<evidence type="ECO:0000313" key="3">
    <source>
        <dbReference type="Proteomes" id="UP000095038"/>
    </source>
</evidence>
<feature type="compositionally biased region" description="Basic residues" evidence="1">
    <location>
        <begin position="1"/>
        <end position="11"/>
    </location>
</feature>
<name>A0A1D2VAI9_9ASCO</name>
<dbReference type="RefSeq" id="XP_020044999.1">
    <property type="nucleotide sequence ID" value="XM_020188860.1"/>
</dbReference>
<keyword evidence="3" id="KW-1185">Reference proteome</keyword>
<accession>A0A1D2VAI9</accession>
<dbReference type="Proteomes" id="UP000095038">
    <property type="component" value="Unassembled WGS sequence"/>
</dbReference>
<gene>
    <name evidence="2" type="ORF">ASCRUDRAFT_118219</name>
</gene>
<protein>
    <submittedName>
        <fullName evidence="2">Uncharacterized protein</fullName>
    </submittedName>
</protein>
<dbReference type="InParanoid" id="A0A1D2VAI9"/>
<dbReference type="AlphaFoldDB" id="A0A1D2VAI9"/>
<proteinExistence type="predicted"/>
<reference evidence="3" key="1">
    <citation type="submission" date="2016-05" db="EMBL/GenBank/DDBJ databases">
        <title>Comparative genomics of biotechnologically important yeasts.</title>
        <authorList>
            <consortium name="DOE Joint Genome Institute"/>
            <person name="Riley R."/>
            <person name="Haridas S."/>
            <person name="Wolfe K.H."/>
            <person name="Lopes M.R."/>
            <person name="Hittinger C.T."/>
            <person name="Goker M."/>
            <person name="Salamov A."/>
            <person name="Wisecaver J."/>
            <person name="Long T.M."/>
            <person name="Aerts A.L."/>
            <person name="Barry K."/>
            <person name="Choi C."/>
            <person name="Clum A."/>
            <person name="Coughlan A.Y."/>
            <person name="Deshpande S."/>
            <person name="Douglass A.P."/>
            <person name="Hanson S.J."/>
            <person name="Klenk H.-P."/>
            <person name="Labutti K."/>
            <person name="Lapidus A."/>
            <person name="Lindquist E."/>
            <person name="Lipzen A."/>
            <person name="Meier-Kolthoff J.P."/>
            <person name="Ohm R.A."/>
            <person name="Otillar R.P."/>
            <person name="Pangilinan J."/>
            <person name="Peng Y."/>
            <person name="Rokas A."/>
            <person name="Rosa C.A."/>
            <person name="Scheuner C."/>
            <person name="Sibirny A.A."/>
            <person name="Slot J.C."/>
            <person name="Stielow J.B."/>
            <person name="Sun H."/>
            <person name="Kurtzman C.P."/>
            <person name="Blackwell M."/>
            <person name="Grigoriev I.V."/>
            <person name="Jeffries T.W."/>
        </authorList>
    </citation>
    <scope>NUCLEOTIDE SEQUENCE [LARGE SCALE GENOMIC DNA]</scope>
    <source>
        <strain evidence="3">DSM 1968</strain>
    </source>
</reference>
<evidence type="ECO:0000256" key="1">
    <source>
        <dbReference type="SAM" id="MobiDB-lite"/>
    </source>
</evidence>
<sequence>MVVQRKRRKTGRQSSFMYQTRIKRDSRRSRNRTEERSVGSNTKSAQAGKRKSCVGSSVIGV</sequence>
<feature type="region of interest" description="Disordered" evidence="1">
    <location>
        <begin position="1"/>
        <end position="61"/>
    </location>
</feature>
<organism evidence="2 3">
    <name type="scientific">Ascoidea rubescens DSM 1968</name>
    <dbReference type="NCBI Taxonomy" id="1344418"/>
    <lineage>
        <taxon>Eukaryota</taxon>
        <taxon>Fungi</taxon>
        <taxon>Dikarya</taxon>
        <taxon>Ascomycota</taxon>
        <taxon>Saccharomycotina</taxon>
        <taxon>Saccharomycetes</taxon>
        <taxon>Ascoideaceae</taxon>
        <taxon>Ascoidea</taxon>
    </lineage>
</organism>